<protein>
    <recommendedName>
        <fullName evidence="1">FAD-binding FR-type domain-containing protein</fullName>
    </recommendedName>
</protein>
<evidence type="ECO:0000259" key="1">
    <source>
        <dbReference type="PROSITE" id="PS51384"/>
    </source>
</evidence>
<dbReference type="Gene3D" id="2.40.30.10">
    <property type="entry name" value="Translation factors"/>
    <property type="match status" value="1"/>
</dbReference>
<dbReference type="InterPro" id="IPR039261">
    <property type="entry name" value="FNR_nucleotide-bd"/>
</dbReference>
<dbReference type="SUPFAM" id="SSF50475">
    <property type="entry name" value="FMN-binding split barrel"/>
    <property type="match status" value="1"/>
</dbReference>
<sequence length="605" mass="65613">MAFSMAMPWNQGEMQMHSLLKVPRQDNPTSTMLTPQAAFMLQRGSLLALGTLDSQSRPWTTLLGGSPGFSEPLGGGFIGTRTLVDGVNDPVVQALVGDAANGEMLQPEDGGKLLAGLAIDLMTRKRVKIGGKMVAGTMKETDVEILGADVEGAPTKQHQVQLVTKIDQSLGNCPKYLNQYETRPALVEAKLVATGSALSDEGRALVNKSDMFFLTTSADEDMDVNHRGGPIGFVRVNAANQIVYPEYSGNRLYQSLGNLLINPKIGITFPDFASGDVLYVTGTSQVLVGGDAAAVLPGSNLAVQITIDEARFVQRGLPFRGTRRLPSPYNPRVRPLAAEGNIKSAVSAAASPLTARLVKKSLVTPSIGRLTFAVSPGVTYSAGQWVAMDFKEELDIGYEHMRDEDPLSLNDDFVRTFTISSEPKSNGQVEKEIEITIRSVGPVTKFLLQQNERAGFEVPLLGVGGDFKIQQDVAGVTPYIAGGVGITPLLASLRDLHLSPARFRLFWTIRHADIDIVIDTMQRHSELAKLSEVFLTGLAPEGEEGEAKLTHLRSSGAQVHTRRLTRRDIDAVVAPTWFLCAGIQLRKEVLSWLGDRKVVFENFDY</sequence>
<dbReference type="InterPro" id="IPR017927">
    <property type="entry name" value="FAD-bd_FR_type"/>
</dbReference>
<name>A0A8K0QXZ2_9PLEO</name>
<dbReference type="PANTHER" id="PTHR42815:SF2">
    <property type="entry name" value="FAD-BINDING, PUTATIVE (AFU_ORTHOLOGUE AFUA_6G07600)-RELATED"/>
    <property type="match status" value="1"/>
</dbReference>
<dbReference type="OrthoDB" id="436496at2759"/>
<dbReference type="InterPro" id="IPR012349">
    <property type="entry name" value="Split_barrel_FMN-bd"/>
</dbReference>
<evidence type="ECO:0000313" key="3">
    <source>
        <dbReference type="Proteomes" id="UP000813461"/>
    </source>
</evidence>
<dbReference type="EMBL" id="JAGMVJ010000021">
    <property type="protein sequence ID" value="KAH7074316.1"/>
    <property type="molecule type" value="Genomic_DNA"/>
</dbReference>
<dbReference type="AlphaFoldDB" id="A0A8K0QXZ2"/>
<dbReference type="Gene3D" id="3.40.50.80">
    <property type="entry name" value="Nucleotide-binding domain of ferredoxin-NADP reductase (FNR) module"/>
    <property type="match status" value="1"/>
</dbReference>
<dbReference type="Gene3D" id="2.30.110.10">
    <property type="entry name" value="Electron Transport, Fmn-binding Protein, Chain A"/>
    <property type="match status" value="1"/>
</dbReference>
<dbReference type="GO" id="GO:0016491">
    <property type="term" value="F:oxidoreductase activity"/>
    <property type="evidence" value="ECO:0007669"/>
    <property type="project" value="InterPro"/>
</dbReference>
<organism evidence="2 3">
    <name type="scientific">Paraphoma chrysanthemicola</name>
    <dbReference type="NCBI Taxonomy" id="798071"/>
    <lineage>
        <taxon>Eukaryota</taxon>
        <taxon>Fungi</taxon>
        <taxon>Dikarya</taxon>
        <taxon>Ascomycota</taxon>
        <taxon>Pezizomycotina</taxon>
        <taxon>Dothideomycetes</taxon>
        <taxon>Pleosporomycetidae</taxon>
        <taxon>Pleosporales</taxon>
        <taxon>Pleosporineae</taxon>
        <taxon>Phaeosphaeriaceae</taxon>
        <taxon>Paraphoma</taxon>
    </lineage>
</organism>
<reference evidence="2" key="1">
    <citation type="journal article" date="2021" name="Nat. Commun.">
        <title>Genetic determinants of endophytism in the Arabidopsis root mycobiome.</title>
        <authorList>
            <person name="Mesny F."/>
            <person name="Miyauchi S."/>
            <person name="Thiergart T."/>
            <person name="Pickel B."/>
            <person name="Atanasova L."/>
            <person name="Karlsson M."/>
            <person name="Huettel B."/>
            <person name="Barry K.W."/>
            <person name="Haridas S."/>
            <person name="Chen C."/>
            <person name="Bauer D."/>
            <person name="Andreopoulos W."/>
            <person name="Pangilinan J."/>
            <person name="LaButti K."/>
            <person name="Riley R."/>
            <person name="Lipzen A."/>
            <person name="Clum A."/>
            <person name="Drula E."/>
            <person name="Henrissat B."/>
            <person name="Kohler A."/>
            <person name="Grigoriev I.V."/>
            <person name="Martin F.M."/>
            <person name="Hacquard S."/>
        </authorList>
    </citation>
    <scope>NUCLEOTIDE SEQUENCE</scope>
    <source>
        <strain evidence="2">MPI-SDFR-AT-0120</strain>
    </source>
</reference>
<proteinExistence type="predicted"/>
<evidence type="ECO:0000313" key="2">
    <source>
        <dbReference type="EMBL" id="KAH7074316.1"/>
    </source>
</evidence>
<feature type="domain" description="FAD-binding FR-type" evidence="1">
    <location>
        <begin position="350"/>
        <end position="470"/>
    </location>
</feature>
<dbReference type="PROSITE" id="PS51384">
    <property type="entry name" value="FAD_FR"/>
    <property type="match status" value="1"/>
</dbReference>
<gene>
    <name evidence="2" type="ORF">FB567DRAFT_537157</name>
</gene>
<keyword evidence="3" id="KW-1185">Reference proteome</keyword>
<accession>A0A8K0QXZ2</accession>
<dbReference type="SUPFAM" id="SSF63380">
    <property type="entry name" value="Riboflavin synthase domain-like"/>
    <property type="match status" value="1"/>
</dbReference>
<comment type="caution">
    <text evidence="2">The sequence shown here is derived from an EMBL/GenBank/DDBJ whole genome shotgun (WGS) entry which is preliminary data.</text>
</comment>
<dbReference type="SUPFAM" id="SSF52343">
    <property type="entry name" value="Ferredoxin reductase-like, C-terminal NADP-linked domain"/>
    <property type="match status" value="1"/>
</dbReference>
<dbReference type="Proteomes" id="UP000813461">
    <property type="component" value="Unassembled WGS sequence"/>
</dbReference>
<dbReference type="InterPro" id="IPR017938">
    <property type="entry name" value="Riboflavin_synthase-like_b-brl"/>
</dbReference>
<dbReference type="PANTHER" id="PTHR42815">
    <property type="entry name" value="FAD-BINDING, PUTATIVE (AFU_ORTHOLOGUE AFUA_6G07600)-RELATED"/>
    <property type="match status" value="1"/>
</dbReference>